<evidence type="ECO:0000256" key="3">
    <source>
        <dbReference type="ARBA" id="ARBA00022490"/>
    </source>
</evidence>
<dbReference type="Gene3D" id="1.10.8.1220">
    <property type="match status" value="1"/>
</dbReference>
<dbReference type="Gene3D" id="1.10.8.720">
    <property type="entry name" value="Region D6 of dynein motor"/>
    <property type="match status" value="1"/>
</dbReference>
<dbReference type="CDD" id="cd00009">
    <property type="entry name" value="AAA"/>
    <property type="match status" value="1"/>
</dbReference>
<dbReference type="Pfam" id="PF03028">
    <property type="entry name" value="Dynein_heavy"/>
    <property type="match status" value="1"/>
</dbReference>
<keyword evidence="7" id="KW-0067">ATP-binding</keyword>
<dbReference type="Pfam" id="PF08393">
    <property type="entry name" value="DHC_N2"/>
    <property type="match status" value="1"/>
</dbReference>
<keyword evidence="11" id="KW-0505">Motor protein</keyword>
<dbReference type="Pfam" id="PF18198">
    <property type="entry name" value="AAA_lid_11"/>
    <property type="match status" value="1"/>
</dbReference>
<dbReference type="Pfam" id="PF22597">
    <property type="entry name" value="DYN_lid"/>
    <property type="match status" value="1"/>
</dbReference>
<dbReference type="GO" id="GO:0005874">
    <property type="term" value="C:microtubule"/>
    <property type="evidence" value="ECO:0007669"/>
    <property type="project" value="UniProtKB-KW"/>
</dbReference>
<dbReference type="InterPro" id="IPR004273">
    <property type="entry name" value="Dynein_heavy_D6_P-loop"/>
</dbReference>
<dbReference type="GeneID" id="5889338"/>
<dbReference type="GO" id="GO:0030286">
    <property type="term" value="C:dynein complex"/>
    <property type="evidence" value="ECO:0000318"/>
    <property type="project" value="GO_Central"/>
</dbReference>
<dbReference type="InterPro" id="IPR024317">
    <property type="entry name" value="Dynein_heavy_chain_D4_dom"/>
</dbReference>
<keyword evidence="17" id="KW-1185">Reference proteome</keyword>
<dbReference type="GO" id="GO:0097729">
    <property type="term" value="C:9+2 motile cilium"/>
    <property type="evidence" value="ECO:0000318"/>
    <property type="project" value="GO_Central"/>
</dbReference>
<dbReference type="FunFam" id="3.40.50.300:FF:000063">
    <property type="entry name" value="dynein heavy chain 6, axonemal"/>
    <property type="match status" value="1"/>
</dbReference>
<keyword evidence="13" id="KW-0966">Cell projection</keyword>
<dbReference type="PANTHER" id="PTHR22878">
    <property type="entry name" value="DYNEIN HEAVY CHAIN 6, AXONEMAL-LIKE-RELATED"/>
    <property type="match status" value="1"/>
</dbReference>
<keyword evidence="6" id="KW-0547">Nucleotide-binding</keyword>
<dbReference type="GO" id="GO:0005524">
    <property type="term" value="F:ATP binding"/>
    <property type="evidence" value="ECO:0007669"/>
    <property type="project" value="UniProtKB-KW"/>
</dbReference>
<evidence type="ECO:0000256" key="10">
    <source>
        <dbReference type="ARBA" id="ARBA00023069"/>
    </source>
</evidence>
<dbReference type="FunFam" id="3.10.490.20:FF:000005">
    <property type="entry name" value="Dynein axonemal heavy chain 6"/>
    <property type="match status" value="1"/>
</dbReference>
<dbReference type="GO" id="GO:0051959">
    <property type="term" value="F:dynein light intermediate chain binding"/>
    <property type="evidence" value="ECO:0000318"/>
    <property type="project" value="GO_Central"/>
</dbReference>
<dbReference type="InterPro" id="IPR024743">
    <property type="entry name" value="Dynein_HC_stalk"/>
</dbReference>
<keyword evidence="3" id="KW-0963">Cytoplasm</keyword>
<accession>A9UUF7</accession>
<dbReference type="InterPro" id="IPR043160">
    <property type="entry name" value="Dynein_C_barrel"/>
</dbReference>
<dbReference type="InterPro" id="IPR035706">
    <property type="entry name" value="AAA_9"/>
</dbReference>
<dbReference type="Pfam" id="PF18199">
    <property type="entry name" value="Dynein_C"/>
    <property type="match status" value="1"/>
</dbReference>
<dbReference type="Gene3D" id="3.20.180.20">
    <property type="entry name" value="Dynein heavy chain, N-terminal domain 2"/>
    <property type="match status" value="1"/>
</dbReference>
<dbReference type="InterPro" id="IPR042228">
    <property type="entry name" value="Dynein_linker_3"/>
</dbReference>
<protein>
    <recommendedName>
        <fullName evidence="15">AAA+ ATPase domain-containing protein</fullName>
    </recommendedName>
</protein>
<keyword evidence="5" id="KW-0677">Repeat</keyword>
<dbReference type="Pfam" id="PF12774">
    <property type="entry name" value="AAA_6"/>
    <property type="match status" value="1"/>
</dbReference>
<dbReference type="FunFam" id="1.20.1270.280:FF:000001">
    <property type="entry name" value="dynein heavy chain 7, axonemal"/>
    <property type="match status" value="1"/>
</dbReference>
<dbReference type="Gene3D" id="3.40.50.300">
    <property type="entry name" value="P-loop containing nucleotide triphosphate hydrolases"/>
    <property type="match status" value="5"/>
</dbReference>
<dbReference type="InterPro" id="IPR026983">
    <property type="entry name" value="DHC"/>
</dbReference>
<evidence type="ECO:0000313" key="17">
    <source>
        <dbReference type="Proteomes" id="UP000001357"/>
    </source>
</evidence>
<dbReference type="Gene3D" id="1.20.140.100">
    <property type="entry name" value="Dynein heavy chain, N-terminal domain 2"/>
    <property type="match status" value="1"/>
</dbReference>
<evidence type="ECO:0000256" key="12">
    <source>
        <dbReference type="ARBA" id="ARBA00023212"/>
    </source>
</evidence>
<evidence type="ECO:0000256" key="6">
    <source>
        <dbReference type="ARBA" id="ARBA00022741"/>
    </source>
</evidence>
<evidence type="ECO:0000256" key="7">
    <source>
        <dbReference type="ARBA" id="ARBA00022840"/>
    </source>
</evidence>
<dbReference type="GO" id="GO:0060294">
    <property type="term" value="P:cilium movement involved in cell motility"/>
    <property type="evidence" value="ECO:0000318"/>
    <property type="project" value="GO_Central"/>
</dbReference>
<dbReference type="Pfam" id="PF12780">
    <property type="entry name" value="AAA_8"/>
    <property type="match status" value="1"/>
</dbReference>
<dbReference type="FunFam" id="1.10.8.1220:FF:000001">
    <property type="entry name" value="Dynein axonemal heavy chain 5"/>
    <property type="match status" value="1"/>
</dbReference>
<dbReference type="FunFam" id="3.40.50.300:FF:000223">
    <property type="entry name" value="Dynein heavy chain 3, axonemal"/>
    <property type="match status" value="1"/>
</dbReference>
<dbReference type="Gene3D" id="1.10.472.130">
    <property type="match status" value="1"/>
</dbReference>
<dbReference type="InterPro" id="IPR043157">
    <property type="entry name" value="Dynein_AAA1S"/>
</dbReference>
<evidence type="ECO:0000259" key="15">
    <source>
        <dbReference type="SMART" id="SM00382"/>
    </source>
</evidence>
<dbReference type="Gene3D" id="1.20.1270.280">
    <property type="match status" value="1"/>
</dbReference>
<dbReference type="InterPro" id="IPR041228">
    <property type="entry name" value="Dynein_C"/>
</dbReference>
<dbReference type="InterPro" id="IPR013602">
    <property type="entry name" value="Dynein_heavy_linker"/>
</dbReference>
<evidence type="ECO:0000313" key="16">
    <source>
        <dbReference type="EMBL" id="EDQ90893.1"/>
    </source>
</evidence>
<dbReference type="KEGG" id="mbr:MONBRDRAFT_36422"/>
<dbReference type="eggNOG" id="KOG3595">
    <property type="taxonomic scope" value="Eukaryota"/>
</dbReference>
<keyword evidence="9 14" id="KW-0175">Coiled coil</keyword>
<dbReference type="Gene3D" id="1.20.920.30">
    <property type="match status" value="1"/>
</dbReference>
<dbReference type="Gene3D" id="1.10.287.2620">
    <property type="match status" value="1"/>
</dbReference>
<evidence type="ECO:0000256" key="11">
    <source>
        <dbReference type="ARBA" id="ARBA00023175"/>
    </source>
</evidence>
<keyword evidence="8" id="KW-0243">Dynein</keyword>
<feature type="domain" description="AAA+ ATPase" evidence="15">
    <location>
        <begin position="1395"/>
        <end position="1543"/>
    </location>
</feature>
<reference evidence="16 17" key="1">
    <citation type="journal article" date="2008" name="Nature">
        <title>The genome of the choanoflagellate Monosiga brevicollis and the origin of metazoans.</title>
        <authorList>
            <consortium name="JGI Sequencing"/>
            <person name="King N."/>
            <person name="Westbrook M.J."/>
            <person name="Young S.L."/>
            <person name="Kuo A."/>
            <person name="Abedin M."/>
            <person name="Chapman J."/>
            <person name="Fairclough S."/>
            <person name="Hellsten U."/>
            <person name="Isogai Y."/>
            <person name="Letunic I."/>
            <person name="Marr M."/>
            <person name="Pincus D."/>
            <person name="Putnam N."/>
            <person name="Rokas A."/>
            <person name="Wright K.J."/>
            <person name="Zuzow R."/>
            <person name="Dirks W."/>
            <person name="Good M."/>
            <person name="Goodstein D."/>
            <person name="Lemons D."/>
            <person name="Li W."/>
            <person name="Lyons J.B."/>
            <person name="Morris A."/>
            <person name="Nichols S."/>
            <person name="Richter D.J."/>
            <person name="Salamov A."/>
            <person name="Bork P."/>
            <person name="Lim W.A."/>
            <person name="Manning G."/>
            <person name="Miller W.T."/>
            <person name="McGinnis W."/>
            <person name="Shapiro H."/>
            <person name="Tjian R."/>
            <person name="Grigoriev I.V."/>
            <person name="Rokhsar D."/>
        </authorList>
    </citation>
    <scope>NUCLEOTIDE SEQUENCE [LARGE SCALE GENOMIC DNA]</scope>
    <source>
        <strain evidence="17">MX1 / ATCC 50154</strain>
    </source>
</reference>
<dbReference type="FunFam" id="3.40.50.300:FF:000362">
    <property type="entry name" value="Dynein, axonemal, heavy chain 6"/>
    <property type="match status" value="1"/>
</dbReference>
<evidence type="ECO:0000256" key="14">
    <source>
        <dbReference type="SAM" id="Coils"/>
    </source>
</evidence>
<dbReference type="InterPro" id="IPR042222">
    <property type="entry name" value="Dynein_2_N"/>
</dbReference>
<dbReference type="Gene3D" id="1.20.58.1120">
    <property type="match status" value="1"/>
</dbReference>
<dbReference type="GO" id="GO:0008569">
    <property type="term" value="F:minus-end-directed microtubule motor activity"/>
    <property type="evidence" value="ECO:0000318"/>
    <property type="project" value="GO_Central"/>
</dbReference>
<dbReference type="Proteomes" id="UP000001357">
    <property type="component" value="Unassembled WGS sequence"/>
</dbReference>
<gene>
    <name evidence="16" type="ORF">MONBRDRAFT_36422</name>
</gene>
<dbReference type="GO" id="GO:0005930">
    <property type="term" value="C:axoneme"/>
    <property type="evidence" value="ECO:0007669"/>
    <property type="project" value="UniProtKB-SubCell"/>
</dbReference>
<keyword evidence="12" id="KW-0206">Cytoskeleton</keyword>
<feature type="domain" description="AAA+ ATPase" evidence="15">
    <location>
        <begin position="1747"/>
        <end position="1904"/>
    </location>
</feature>
<dbReference type="RefSeq" id="XP_001744190.1">
    <property type="nucleotide sequence ID" value="XM_001744138.1"/>
</dbReference>
<dbReference type="FunFam" id="1.10.8.710:FF:000004">
    <property type="entry name" value="Dynein axonemal heavy chain 6"/>
    <property type="match status" value="1"/>
</dbReference>
<dbReference type="STRING" id="81824.A9UUF7"/>
<evidence type="ECO:0000256" key="2">
    <source>
        <dbReference type="ARBA" id="ARBA00008887"/>
    </source>
</evidence>
<evidence type="ECO:0000256" key="5">
    <source>
        <dbReference type="ARBA" id="ARBA00022737"/>
    </source>
</evidence>
<dbReference type="Gene3D" id="6.10.140.1060">
    <property type="match status" value="1"/>
</dbReference>
<comment type="subcellular location">
    <subcellularLocation>
        <location evidence="1">Cytoplasm</location>
        <location evidence="1">Cytoskeleton</location>
        <location evidence="1">Cilium axoneme</location>
    </subcellularLocation>
</comment>
<dbReference type="SUPFAM" id="SSF52540">
    <property type="entry name" value="P-loop containing nucleoside triphosphate hydrolases"/>
    <property type="match status" value="4"/>
</dbReference>
<dbReference type="InterPro" id="IPR027417">
    <property type="entry name" value="P-loop_NTPase"/>
</dbReference>
<comment type="similarity">
    <text evidence="2">Belongs to the dynein heavy chain family.</text>
</comment>
<dbReference type="FunFam" id="3.40.50.300:FF:001143">
    <property type="entry name" value="Dynein axonemal heavy chain 6"/>
    <property type="match status" value="1"/>
</dbReference>
<dbReference type="EMBL" id="CH991546">
    <property type="protein sequence ID" value="EDQ90893.1"/>
    <property type="molecule type" value="Genomic_DNA"/>
</dbReference>
<keyword evidence="4" id="KW-0493">Microtubule</keyword>
<keyword evidence="10" id="KW-0969">Cilium</keyword>
<sequence length="3440" mass="388471">MGVLAVDGTSLRDTFLPVPRTRLDVLNNRLPVIAAKRNKKLMEEIHQALHRLESSPAQTLEYVDTISFLDGVQDLLVRLEVDIKTVSDMFDLVHRYEIPAPPEALAEFETAKANIIRLREAVREGLDTRSKRVEEFCVVLDKDISLLGERVLEVHQQSLDERILDAKAELSEILQVTQQLHDQMEALQAQAAQYKSYQKQFRVEVTKFTALEETHAEVRSRKALWDTVQEWQELEAAWADASFLAMDPEEVTNTVTRVAKSAFQLNKTLPPNDVVPQLQLSIDHMKAKLPVINDLRNPALMPRHWERINEIVGTPLPQDESLTLGLLNELEVWQHAEALGEVSAAASSEASLELMLKKVEDAWKSTDLPVVPFRDSKDVFILGGLDDIQVLLDDSTVNMATIAGSRYVGPIKPRVDEWQSSLQLFAQTLEEWLVCQRSWLYLESIFSAPDIQRQLPAEAKMFQEVDKSFKEAMRKTAALPNAIRAGCTPGFLAMFQRNNQLLDEIQKCLEDYLESKRMVFSRFFFLSNDELLEILSQTKNPQAVQPHMRKCFDAIQKLEFGQPGKTANDILAMISPEGERVGFDKGLKARGNVEEAIVDYSKRPRPEWVGAHPSQVVISVSQIMWCQAVIEAIRAANPAEALKAYEGTCIAQLAELASMARQSIPKLFRKVLGALITIDVHARDNVTALCEAGVTSVDDFEWARQLRYYWEDDVDDLVVRMSNSRYVYAYEYLGASMRLVITPLTDRCYLCLMGALQLDLGGAPAGPAGTGKTETTKDMAKAVGTQCVVFNCSEGLDYKMMGKFFSGLAQSGAWCCFDEFNRIDIEVLSVIAQQLLTIRNAKAAKLARFMFEGREIRLIPKCAAFITMNPGYAGRTELPDNLKALFRPFAMMVPDYGLIAEVILFSEGFEDPRNLARKMTQMYKLCSEQLSQQDHYDFGMRAVKSVLVMAGALKRSRVGQSEATVLLTALRDSNLPKFLAEDVALFKAILSDLFPGVELPEHDYGRLQEVIEGCIVSRGLQKEESQVRKIIQLYETMVVRHGVMLVGPTGGGKTTSYQVLADTLTQLHEAGVEHADYQPVHTYVLNPKAISMGELYGEVDPATTEWHDGLMATLVRQCVAETNSDHRWIVCDGPVDALWIENMNTVLDDNKMLCLANSERIKLTPHMHMLFEVQDLAVASPATVSRCGMVYVDPLELGWRPFFGTWLVSLPPAVYPVLRELLRELFEEHVDPVLHEVHKHLKQVMPQVTAGKVASLCYLLQSLLLEHEALFPAPGVSEAAEAAPEVPEAQRATIVNLFFFALVWALGGNLVDKDLDAFDSIAREQFEGVRELRVPNAGSVYDYYVASHEGHAMLENWDKQVPAFTYRDDVPFFEMLVPTSTTVKFATFMRLYTRLDRSVLFTGTTGVGKSVVAQSFLDSAERGGQVVPVMVNFSAQTTSKRTQALIESKLEKKRKTLLGAPAGKKILIFVDDVNMPKLETYGASPPLELLRQFQDFRGFYDREKLFWKDIQDVTLIAGCAPPGGGRNPITPRLLRHFAMLSIPSPDEKTLKSIFTQIASGFFTTAGFSKPIIRAAENIVNAAVGIYHRMSTDLLPTPAKSHYVFNLRDLSKCMQGILQADPSSFREVDHIFDLFCHETMRVFHDRLINAEDKTYFVQILAEMSSKHFSKSIDVEEMEQNPPLFGDFMKIGAPKEDRAYEALDKTKVAKVLEEYLDDFNLSSSKEMKLVFFGDAIQHVTRIARILRQPRGNALLVGVGGTGKQSLTRMACHMSGFKCFQIEITRGYGYNEFREDLKQLYELAGSKGQDTVFLFTDTQIVVEEFLEDINNMLNSGEVPNLIENDEMEKFLQPVRPLARAAGISESRDAVYQYFINRVRDKLHIVLGMSPVGDAFRSRCRMFPSIVNCCTIDWFTEWPREALLGVSRRFFEFVDLGEEELKNKVSQMCVEIHTSVRDMAERFYEELRRKYYTTPTSYLELINLYTSMLDTKKRELVLQRDRFQTGLDKLGETNELVDNMQKQLTMLEPVLKEKSEATSKLMEKLKVDQAAADEVRSVVQAEEAVAKEKANKTEAIKADAQADLDEALPALDAAVKALEALEKKDVQEVKVFTTPPPLVQVVMESVCILFGRKADWKTAKGLLGESDILNQMRTFDKDGITDKTIKKLKPYIENEDFVPEKVEKVSKACTSMCMWVRAMDLYARVYRTVEPKRQKLAEAQAALDETMAALREKQGRLAEVEGQIAELQRTYKESVDAKQDLERQKAQTAGRLERADKLTMALGSEQVRWAETVKMYDQQVHDVVGNVFLAAACVAYFGAFTSTYRTELVEKWVAQCQALGIPVSEGFQLADVLSTPYQIREWNTAGLPRDQLSTENAVLVTCGRRWPLMIDPQDQANRWIRQMEARNGLQIIKLTDPNFLRTLENAIRIGQPVLLEEVGETLDPSLEPVLLKQTFKQGGRTLIRLGDSDVDYDKNFRFYMTSKMANPHYLPEICIKVTIINFTVTRLGLEDQLLADVVRLERPDLEEKRTKLIVQINNDRNQLKLIEDEILKLLFNSEGNILDNERLIDTLQNSKVTSTAIGERLEQAERTEASITEARERYRPVALRGSVLFFVIADMSSIDPMYQYSLEYFKQLFVQCITDSEKNPELEKRLINIIDYATLNIFTNISRGLFERHKLMFSFMLCIEVLKTAGTVTVHEWDYFLRGAMVSERERPAAPAVDWLAPAVWTALCDLEHEFPERFAGITTDAGAAPLTVTLGDVTVRPSPAGAFAKDVTCRVDWNVHLTSFEKLLLIKTLAMDRVTEGVAAFVTTEFGNAFVESPPVEMATLYRDMTATVPLIFVLSVGSDPMASFLRFAKERNYTDRVHAISLGQGQGPVAEKLIEKAVTSGDWVFLQNCHLAQSWMTRMEMVIKNLADPKASVHEDFRLFLSSAPCTFFPVSVLQNSVKVTNEPPKGLRANLRRAFAGIQRDFFEEHVLGQDWRKLIFGLCFFHAIIQERKKFGPLGWNIRYEFNASDRECALENLRIFLADGHVPWNALFFITSDITYGGRVTDRWDERCLSTILKRFFRPNALDADYKYSESGVYFAPAVDTLEEVQAYIDRLPFSDPPEIFGMHDNANIAFQSQDANVMLRTILDVQPRMSTSGAGHTPDDVVYELAESIEAKLPSALLDLDEAKEGTFNLDPQGRVKSLSTVLRQEVDRFNRLLQVLWPCLRDVKRAIKGFVVMSAELEEVYKSFLKNEVPAMWENAAYPSLKPLGAWVRDLCLRLEFVSHWLTKGKPKSFWLSGFFFPQGFLTGTLQTHARKYNLPIDTLSFQFKVHNEQYIHQDSPGEEAAAQAVEDGVLVHGVFMDAFRWDDDAGCVADSLPGQMKAYLPLMHMVPAQNFTPPAEDYIAPLYKTSVRAGVLSTTGHSTNFVVAVHLPAKQSRDYWVSKGAALLCQPE</sequence>
<evidence type="ECO:0000256" key="1">
    <source>
        <dbReference type="ARBA" id="ARBA00004430"/>
    </source>
</evidence>
<feature type="domain" description="AAA+ ATPase" evidence="15">
    <location>
        <begin position="1039"/>
        <end position="1195"/>
    </location>
</feature>
<dbReference type="Gene3D" id="1.20.920.20">
    <property type="match status" value="1"/>
</dbReference>
<dbReference type="Pfam" id="PF12781">
    <property type="entry name" value="AAA_9"/>
    <property type="match status" value="1"/>
</dbReference>
<dbReference type="FunCoup" id="A9UUF7">
    <property type="interactions" value="2"/>
</dbReference>
<proteinExistence type="inferred from homology"/>
<dbReference type="Pfam" id="PF12777">
    <property type="entry name" value="MT"/>
    <property type="match status" value="1"/>
</dbReference>
<dbReference type="PANTHER" id="PTHR22878:SF68">
    <property type="entry name" value="DYNEIN HEAVY CHAIN 6, AXONEMAL-LIKE"/>
    <property type="match status" value="1"/>
</dbReference>
<dbReference type="FunFam" id="1.20.920.30:FF:000005">
    <property type="entry name" value="Dynein, axonemal, heavy chain 2"/>
    <property type="match status" value="1"/>
</dbReference>
<evidence type="ECO:0000256" key="4">
    <source>
        <dbReference type="ARBA" id="ARBA00022701"/>
    </source>
</evidence>
<dbReference type="FunFam" id="1.10.8.720:FF:000007">
    <property type="entry name" value="Dynein axonemal heavy chain 6"/>
    <property type="match status" value="1"/>
</dbReference>
<dbReference type="InterPro" id="IPR041658">
    <property type="entry name" value="AAA_lid_11"/>
</dbReference>
<dbReference type="GO" id="GO:0045505">
    <property type="term" value="F:dynein intermediate chain binding"/>
    <property type="evidence" value="ECO:0000318"/>
    <property type="project" value="GO_Central"/>
</dbReference>
<dbReference type="FunFam" id="1.20.920.20:FF:000006">
    <property type="entry name" value="Dynein, axonemal, heavy chain 6"/>
    <property type="match status" value="1"/>
</dbReference>
<organism evidence="16 17">
    <name type="scientific">Monosiga brevicollis</name>
    <name type="common">Choanoflagellate</name>
    <dbReference type="NCBI Taxonomy" id="81824"/>
    <lineage>
        <taxon>Eukaryota</taxon>
        <taxon>Choanoflagellata</taxon>
        <taxon>Craspedida</taxon>
        <taxon>Salpingoecidae</taxon>
        <taxon>Monosiga</taxon>
    </lineage>
</organism>
<dbReference type="InterPro" id="IPR035699">
    <property type="entry name" value="AAA_6"/>
</dbReference>
<feature type="coiled-coil region" evidence="14">
    <location>
        <begin position="2209"/>
        <end position="2274"/>
    </location>
</feature>
<dbReference type="InterPro" id="IPR003593">
    <property type="entry name" value="AAA+_ATPase"/>
</dbReference>
<dbReference type="InterPro" id="IPR042219">
    <property type="entry name" value="AAA_lid_11_sf"/>
</dbReference>
<dbReference type="Pfam" id="PF17852">
    <property type="entry name" value="Dynein_AAA_lid"/>
    <property type="match status" value="1"/>
</dbReference>
<dbReference type="SMART" id="SM00382">
    <property type="entry name" value="AAA"/>
    <property type="match status" value="4"/>
</dbReference>
<dbReference type="FunFam" id="3.40.50.300:FF:002141">
    <property type="entry name" value="Dynein heavy chain"/>
    <property type="match status" value="1"/>
</dbReference>
<dbReference type="FunFam" id="1.20.140.100:FF:000004">
    <property type="entry name" value="Dynein axonemal heavy chain 6"/>
    <property type="match status" value="1"/>
</dbReference>
<evidence type="ECO:0000256" key="13">
    <source>
        <dbReference type="ARBA" id="ARBA00023273"/>
    </source>
</evidence>
<dbReference type="Pfam" id="PF12775">
    <property type="entry name" value="AAA_7"/>
    <property type="match status" value="1"/>
</dbReference>
<evidence type="ECO:0000256" key="8">
    <source>
        <dbReference type="ARBA" id="ARBA00023017"/>
    </source>
</evidence>
<name>A9UUF7_MONBE</name>
<dbReference type="OMA" id="VESFDWQ"/>
<dbReference type="InterPro" id="IPR041466">
    <property type="entry name" value="Dynein_AAA5_ext"/>
</dbReference>
<dbReference type="InterPro" id="IPR054354">
    <property type="entry name" value="DYNC2H1-like_lid"/>
</dbReference>
<dbReference type="FunFam" id="1.20.58.1120:FF:000007">
    <property type="entry name" value="Dynein heavy chain 4"/>
    <property type="match status" value="1"/>
</dbReference>
<dbReference type="Gene3D" id="3.10.490.20">
    <property type="match status" value="1"/>
</dbReference>
<feature type="domain" description="AAA+ ATPase" evidence="15">
    <location>
        <begin position="758"/>
        <end position="861"/>
    </location>
</feature>
<dbReference type="Gene3D" id="1.10.8.710">
    <property type="match status" value="1"/>
</dbReference>
<dbReference type="FunFam" id="1.10.287.2620:FF:000001">
    <property type="entry name" value="Cytoplasmic dynein heavy chain 1"/>
    <property type="match status" value="1"/>
</dbReference>
<dbReference type="InParanoid" id="A9UUF7"/>
<evidence type="ECO:0000256" key="9">
    <source>
        <dbReference type="ARBA" id="ARBA00023054"/>
    </source>
</evidence>